<dbReference type="PANTHER" id="PTHR10629">
    <property type="entry name" value="CYTOSINE-SPECIFIC METHYLTRANSFERASE"/>
    <property type="match status" value="1"/>
</dbReference>
<dbReference type="InterPro" id="IPR002052">
    <property type="entry name" value="DNA_methylase_N6_adenine_CS"/>
</dbReference>
<dbReference type="Gene3D" id="3.40.50.150">
    <property type="entry name" value="Vaccinia Virus protein VP39"/>
    <property type="match status" value="2"/>
</dbReference>
<dbReference type="PRINTS" id="PR00105">
    <property type="entry name" value="C5METTRFRASE"/>
</dbReference>
<evidence type="ECO:0000256" key="2">
    <source>
        <dbReference type="ARBA" id="ARBA00022603"/>
    </source>
</evidence>
<comment type="caution">
    <text evidence="8">The sequence shown here is derived from an EMBL/GenBank/DDBJ whole genome shotgun (WGS) entry which is preliminary data.</text>
</comment>
<dbReference type="InterPro" id="IPR029063">
    <property type="entry name" value="SAM-dependent_MTases_sf"/>
</dbReference>
<dbReference type="Pfam" id="PF00145">
    <property type="entry name" value="DNA_methylase"/>
    <property type="match status" value="1"/>
</dbReference>
<evidence type="ECO:0000256" key="4">
    <source>
        <dbReference type="ARBA" id="ARBA00022691"/>
    </source>
</evidence>
<name>A0ABT5V714_9ACTO</name>
<dbReference type="EC" id="2.1.1.37" evidence="1"/>
<reference evidence="8 9" key="1">
    <citation type="submission" date="2023-02" db="EMBL/GenBank/DDBJ databases">
        <title>Defining the Infant Male Urobiome and Moving Towards Mechanisms in Urobiome Research.</title>
        <authorList>
            <person name="Reasoner S."/>
            <person name="Flores V."/>
            <person name="Van Horn G."/>
            <person name="Morales G."/>
            <person name="Peard L."/>
            <person name="Abelson B."/>
            <person name="Manuel C."/>
            <person name="Lee J."/>
            <person name="Baker B."/>
            <person name="Williams T."/>
            <person name="Schmitz J."/>
            <person name="Clayton D."/>
            <person name="Hadjifrangiskou M."/>
        </authorList>
    </citation>
    <scope>NUCLEOTIDE SEQUENCE [LARGE SCALE GENOMIC DNA]</scope>
    <source>
        <strain evidence="8 9">AS1053</strain>
    </source>
</reference>
<dbReference type="EMBL" id="JARBHI010000014">
    <property type="protein sequence ID" value="MDE1656744.1"/>
    <property type="molecule type" value="Genomic_DNA"/>
</dbReference>
<gene>
    <name evidence="8" type="ORF">PWJ81_06645</name>
</gene>
<sequence length="817" mass="92754">MNSVEPSNSYISLFSSGGIGDLGFHDEGFFCVASAELISRRIEVQRINDIAEPHRLICGDLLLPGPFNSVLKLAEDYEKEHRQPITVIMATPPCQGMSVANHKKGDELRRNSLVVRSIEMIRRVRPLVFLFENVPAFMKTTCTGLDGHNRPIGEEINKELGANYEYYSRVLQLSDFGSPSSRKRSLTIGVRNDVTWVTPLDLFPDKKTAIPLRDLIGDLQPLNVMGECSSSDILHSFRPYEKRMRNWIRDLKEGESAFDNIDPMKRPHRLVDGKIVPNVRKNGDKYRRVPWSSVPPCVHTRNDILASQNTIHPVDDRVFSIRELMRMMGVRDDFIWYEDQEKDSKLRDNSRLRTHAVNIRQCLGEAVPVPVTQSVAQHVRIHLTQHLRFSAARPCRSNSSDWTTESQKRAYYNVPLSRKKTYAAYYTEPLVAFAITKRALEQVNLNPKDTFHVLEPSAGSGVFIAVLNSFAAFNKISVTAIEIEKEMADYLRDTLTGHSNLQKIDVKHVNYLSYSTKERYHLILGNPPFGRRPKDTNNNWNKDSELSVRFLKKGMSEASLVAFVMPKALLHAAYYSDVRSSIMRVATINNLLDFGEHTFPDVKVETIGIIVNDNRSNSPTNDVTEVKSWPLKQVHFVDSNYIFDDTFPTWVIYRTEEFDAQLSRVNVGKLKVWRDRKVSRKMASPEGVRVIRGRNLKSNGTIVTDARDYLVPTEIAESVIASVTSLPGSSKFLAPNLSYKPRAVKIEKIRHSVPEGSCAVLYGDLTSKESSAFVAFAGTKQFESFYRIACNYSTRSINIDSCLAYWWAVPKVEDTTN</sequence>
<evidence type="ECO:0000256" key="1">
    <source>
        <dbReference type="ARBA" id="ARBA00011975"/>
    </source>
</evidence>
<evidence type="ECO:0000256" key="5">
    <source>
        <dbReference type="ARBA" id="ARBA00022747"/>
    </source>
</evidence>
<keyword evidence="9" id="KW-1185">Reference proteome</keyword>
<keyword evidence="2 6" id="KW-0489">Methyltransferase</keyword>
<dbReference type="CDD" id="cd02440">
    <property type="entry name" value="AdoMet_MTases"/>
    <property type="match status" value="1"/>
</dbReference>
<dbReference type="Proteomes" id="UP001219297">
    <property type="component" value="Unassembled WGS sequence"/>
</dbReference>
<dbReference type="PANTHER" id="PTHR10629:SF52">
    <property type="entry name" value="DNA (CYTOSINE-5)-METHYLTRANSFERASE 1"/>
    <property type="match status" value="1"/>
</dbReference>
<comment type="similarity">
    <text evidence="6">Belongs to the class I-like SAM-binding methyltransferase superfamily. C5-methyltransferase family.</text>
</comment>
<keyword evidence="5" id="KW-0680">Restriction system</keyword>
<dbReference type="PROSITE" id="PS00092">
    <property type="entry name" value="N6_MTASE"/>
    <property type="match status" value="1"/>
</dbReference>
<dbReference type="InterPro" id="IPR011639">
    <property type="entry name" value="MethylTrfase_TaqI-like_dom"/>
</dbReference>
<dbReference type="Pfam" id="PF07669">
    <property type="entry name" value="Eco57I"/>
    <property type="match status" value="1"/>
</dbReference>
<evidence type="ECO:0000256" key="3">
    <source>
        <dbReference type="ARBA" id="ARBA00022679"/>
    </source>
</evidence>
<keyword evidence="3 6" id="KW-0808">Transferase</keyword>
<evidence type="ECO:0000256" key="6">
    <source>
        <dbReference type="PROSITE-ProRule" id="PRU01016"/>
    </source>
</evidence>
<feature type="active site" evidence="6">
    <location>
        <position position="94"/>
    </location>
</feature>
<evidence type="ECO:0000313" key="9">
    <source>
        <dbReference type="Proteomes" id="UP001219297"/>
    </source>
</evidence>
<dbReference type="SUPFAM" id="SSF53335">
    <property type="entry name" value="S-adenosyl-L-methionine-dependent methyltransferases"/>
    <property type="match status" value="2"/>
</dbReference>
<evidence type="ECO:0000313" key="8">
    <source>
        <dbReference type="EMBL" id="MDE1656744.1"/>
    </source>
</evidence>
<dbReference type="InterPro" id="IPR001525">
    <property type="entry name" value="C5_MeTfrase"/>
</dbReference>
<dbReference type="GO" id="GO:0032259">
    <property type="term" value="P:methylation"/>
    <property type="evidence" value="ECO:0007669"/>
    <property type="project" value="UniProtKB-KW"/>
</dbReference>
<dbReference type="Gene3D" id="3.90.120.10">
    <property type="entry name" value="DNA Methylase, subunit A, domain 2"/>
    <property type="match status" value="1"/>
</dbReference>
<feature type="domain" description="Type II methyltransferase M.TaqI-like" evidence="7">
    <location>
        <begin position="502"/>
        <end position="597"/>
    </location>
</feature>
<keyword evidence="4 6" id="KW-0949">S-adenosyl-L-methionine</keyword>
<organism evidence="8 9">
    <name type="scientific">Actinotignum sanguinis</name>
    <dbReference type="NCBI Taxonomy" id="1445614"/>
    <lineage>
        <taxon>Bacteria</taxon>
        <taxon>Bacillati</taxon>
        <taxon>Actinomycetota</taxon>
        <taxon>Actinomycetes</taxon>
        <taxon>Actinomycetales</taxon>
        <taxon>Actinomycetaceae</taxon>
        <taxon>Actinotignum</taxon>
    </lineage>
</organism>
<protein>
    <recommendedName>
        <fullName evidence="1">DNA (cytosine-5-)-methyltransferase</fullName>
        <ecNumber evidence="1">2.1.1.37</ecNumber>
    </recommendedName>
</protein>
<evidence type="ECO:0000259" key="7">
    <source>
        <dbReference type="Pfam" id="PF07669"/>
    </source>
</evidence>
<dbReference type="InterPro" id="IPR050390">
    <property type="entry name" value="C5-Methyltransferase"/>
</dbReference>
<dbReference type="GO" id="GO:0008168">
    <property type="term" value="F:methyltransferase activity"/>
    <property type="evidence" value="ECO:0007669"/>
    <property type="project" value="UniProtKB-KW"/>
</dbReference>
<proteinExistence type="inferred from homology"/>
<dbReference type="PROSITE" id="PS51679">
    <property type="entry name" value="SAM_MT_C5"/>
    <property type="match status" value="1"/>
</dbReference>
<accession>A0ABT5V714</accession>